<accession>A0ABY1BXX7</accession>
<organism evidence="2 3">
    <name type="scientific">Myxococcus fulvus</name>
    <dbReference type="NCBI Taxonomy" id="33"/>
    <lineage>
        <taxon>Bacteria</taxon>
        <taxon>Pseudomonadati</taxon>
        <taxon>Myxococcota</taxon>
        <taxon>Myxococcia</taxon>
        <taxon>Myxococcales</taxon>
        <taxon>Cystobacterineae</taxon>
        <taxon>Myxococcaceae</taxon>
        <taxon>Myxococcus</taxon>
    </lineage>
</organism>
<dbReference type="EMBL" id="FOIB01000001">
    <property type="protein sequence ID" value="SET07115.1"/>
    <property type="molecule type" value="Genomic_DNA"/>
</dbReference>
<sequence>MAMLMAIGIIAFIAAAVVVSLRKVAAESALQAQERRKREAHFAAEAGLAEARELSRMLLGGQRSFTEVMKSLGNQYNGQGAAGYVQGEPGLPSGLPNGNVFPWYEAIPWTPYTLAAASSGTAVDSDITTAFLEMNGADGRRILDFPAQERVLYRVFLVDDNDGDDRRDQDDNSRVWLVSVGEVRGRDGTQPQRVIIRALITSGAAAGGSCSPEDTNGAANNGEC</sequence>
<evidence type="ECO:0000256" key="1">
    <source>
        <dbReference type="SAM" id="MobiDB-lite"/>
    </source>
</evidence>
<evidence type="ECO:0000313" key="3">
    <source>
        <dbReference type="Proteomes" id="UP000183760"/>
    </source>
</evidence>
<gene>
    <name evidence="2" type="ORF">SAMN05443572_1011017</name>
</gene>
<comment type="caution">
    <text evidence="2">The sequence shown here is derived from an EMBL/GenBank/DDBJ whole genome shotgun (WGS) entry which is preliminary data.</text>
</comment>
<protein>
    <submittedName>
        <fullName evidence="2">Uncharacterized protein</fullName>
    </submittedName>
</protein>
<feature type="compositionally biased region" description="Polar residues" evidence="1">
    <location>
        <begin position="212"/>
        <end position="224"/>
    </location>
</feature>
<reference evidence="2 3" key="1">
    <citation type="submission" date="2016-10" db="EMBL/GenBank/DDBJ databases">
        <authorList>
            <person name="Varghese N."/>
            <person name="Submissions S."/>
        </authorList>
    </citation>
    <scope>NUCLEOTIDE SEQUENCE [LARGE SCALE GENOMIC DNA]</scope>
    <source>
        <strain evidence="2 3">DSM 16525</strain>
    </source>
</reference>
<keyword evidence="3" id="KW-1185">Reference proteome</keyword>
<proteinExistence type="predicted"/>
<feature type="region of interest" description="Disordered" evidence="1">
    <location>
        <begin position="205"/>
        <end position="224"/>
    </location>
</feature>
<dbReference type="Proteomes" id="UP000183760">
    <property type="component" value="Unassembled WGS sequence"/>
</dbReference>
<name>A0ABY1BXX7_MYXFU</name>
<evidence type="ECO:0000313" key="2">
    <source>
        <dbReference type="EMBL" id="SET07115.1"/>
    </source>
</evidence>